<accession>A0A7X1NHI2</accession>
<dbReference type="InterPro" id="IPR016169">
    <property type="entry name" value="FAD-bd_PCMH_sub2"/>
</dbReference>
<gene>
    <name evidence="4" type="ORF">GCT13_34850</name>
</gene>
<feature type="domain" description="FAD-binding PCMH-type" evidence="3">
    <location>
        <begin position="11"/>
        <end position="179"/>
    </location>
</feature>
<dbReference type="Gene3D" id="3.40.50.150">
    <property type="entry name" value="Vaccinia Virus protein VP39"/>
    <property type="match status" value="1"/>
</dbReference>
<keyword evidence="1" id="KW-0285">Flavoprotein</keyword>
<dbReference type="InterPro" id="IPR010031">
    <property type="entry name" value="FAD_lactone_oxidase-like"/>
</dbReference>
<proteinExistence type="predicted"/>
<comment type="caution">
    <text evidence="4">The sequence shown here is derived from an EMBL/GenBank/DDBJ whole genome shotgun (WGS) entry which is preliminary data.</text>
</comment>
<dbReference type="InterPro" id="IPR006094">
    <property type="entry name" value="Oxid_FAD_bind_N"/>
</dbReference>
<dbReference type="Pfam" id="PF08241">
    <property type="entry name" value="Methyltransf_11"/>
    <property type="match status" value="1"/>
</dbReference>
<name>A0A7X1NHI2_9BURK</name>
<dbReference type="InterPro" id="IPR016166">
    <property type="entry name" value="FAD-bd_PCMH"/>
</dbReference>
<protein>
    <submittedName>
        <fullName evidence="4">FAD-binding protein</fullName>
    </submittedName>
</protein>
<keyword evidence="2" id="KW-0274">FAD</keyword>
<dbReference type="InterPro" id="IPR036318">
    <property type="entry name" value="FAD-bd_PCMH-like_sf"/>
</dbReference>
<dbReference type="SUPFAM" id="SSF53335">
    <property type="entry name" value="S-adenosyl-L-methionine-dependent methyltransferases"/>
    <property type="match status" value="1"/>
</dbReference>
<dbReference type="SUPFAM" id="SSF55103">
    <property type="entry name" value="FAD-linked oxidases, C-terminal domain"/>
    <property type="match status" value="1"/>
</dbReference>
<dbReference type="AlphaFoldDB" id="A0A7X1NHI2"/>
<sequence>MPTVNDVTQLNRMSVLSVITPTSTQEVVNVLTHTELPVSVGGGHFSMGGQTASPDTLHLDMRQMNRVLRFDPQAGVIRVQAGIRWCDIQRFIDPHGFAVKIMQTYANFTVGGALSVNAHGRYVGLGPVVLSVRAITLVLASGEVVEATRTLNTRLFNAAIGGYGGVGIIVEAELELAPNTRVGRNDKKMDTSQYKAWFDANVRGREDVVFHNFDLYPPHYTRGRAVSWTVTEAPTTAPRLQPLTHGFWLAKYLLWAITETPLGKFRREYLYDPLLHLGKKVHWRNYEAGYDVAELEPIGRMRRTYVLQEYFVPSDAVGAFAESMGVVLAKHRVNVVNISVRHALADNQTVMAWARGETFAFVLYYKQRTRESAKARVAVWTRELIDAVLAAGGTYYLPYQLHATDEQFHRAYPRAREMFALKSEIDPRYRLRGALWDRYYAPRFVTAPALARQDGAPSNGRFSPSLFASVYRDEREADRFYTFLQNIFHVLPEDRLHTLIRVETAKHADDEAIYRGIQAGLKSITPPLAMLTHALPSLATQKAEMGRQTATLIGEKALRDYVEIGTTGRYVRAMKKHLRLTGSVTLVHDVAPGAGPVDIVERGQLRKPGVFVPLNGYAPVALPAQSADLVSCFVGLHHMAPSRLMPFLESIAQITRPGGYFIVRDHDVTTPAMDAFVSLAHTVFNAGLGESWGTNRNELRHFASIEDWIARIETVGFRHTGARLAQAGDPSDNLLLAFVRDGNRQ</sequence>
<dbReference type="PANTHER" id="PTHR43762:SF1">
    <property type="entry name" value="D-ARABINONO-1,4-LACTONE OXIDASE"/>
    <property type="match status" value="1"/>
</dbReference>
<evidence type="ECO:0000259" key="3">
    <source>
        <dbReference type="PROSITE" id="PS51387"/>
    </source>
</evidence>
<dbReference type="Proteomes" id="UP000484381">
    <property type="component" value="Unassembled WGS sequence"/>
</dbReference>
<keyword evidence="5" id="KW-1185">Reference proteome</keyword>
<evidence type="ECO:0000256" key="2">
    <source>
        <dbReference type="ARBA" id="ARBA00022827"/>
    </source>
</evidence>
<dbReference type="InterPro" id="IPR016164">
    <property type="entry name" value="FAD-linked_Oxase-like_C"/>
</dbReference>
<dbReference type="InterPro" id="IPR013216">
    <property type="entry name" value="Methyltransf_11"/>
</dbReference>
<dbReference type="Pfam" id="PF01565">
    <property type="entry name" value="FAD_binding_4"/>
    <property type="match status" value="1"/>
</dbReference>
<dbReference type="EMBL" id="WHNP01000053">
    <property type="protein sequence ID" value="MPW21907.1"/>
    <property type="molecule type" value="Genomic_DNA"/>
</dbReference>
<dbReference type="PANTHER" id="PTHR43762">
    <property type="entry name" value="L-GULONOLACTONE OXIDASE"/>
    <property type="match status" value="1"/>
</dbReference>
<evidence type="ECO:0000256" key="1">
    <source>
        <dbReference type="ARBA" id="ARBA00022630"/>
    </source>
</evidence>
<reference evidence="4 5" key="1">
    <citation type="submission" date="2019-10" db="EMBL/GenBank/DDBJ databases">
        <title>Paraburkholderia sp. isolated from nodules of Mimosa pudica from Brazilian Atlantic Forest soils.</title>
        <authorList>
            <person name="Paulitsch F."/>
            <person name="Hungria M."/>
            <person name="Dall'Agnol R."/>
        </authorList>
    </citation>
    <scope>NUCLEOTIDE SEQUENCE [LARGE SCALE GENOMIC DNA]</scope>
    <source>
        <strain evidence="4 5">CNPSo 3157</strain>
    </source>
</reference>
<dbReference type="RefSeq" id="WP_152766166.1">
    <property type="nucleotide sequence ID" value="NZ_WHNP01000053.1"/>
</dbReference>
<dbReference type="GO" id="GO:0016899">
    <property type="term" value="F:oxidoreductase activity, acting on the CH-OH group of donors, oxygen as acceptor"/>
    <property type="evidence" value="ECO:0007669"/>
    <property type="project" value="InterPro"/>
</dbReference>
<dbReference type="PROSITE" id="PS51387">
    <property type="entry name" value="FAD_PCMH"/>
    <property type="match status" value="1"/>
</dbReference>
<dbReference type="GO" id="GO:0008757">
    <property type="term" value="F:S-adenosylmethionine-dependent methyltransferase activity"/>
    <property type="evidence" value="ECO:0007669"/>
    <property type="project" value="InterPro"/>
</dbReference>
<dbReference type="InterPro" id="IPR029063">
    <property type="entry name" value="SAM-dependent_MTases_sf"/>
</dbReference>
<dbReference type="SUPFAM" id="SSF56176">
    <property type="entry name" value="FAD-binding/transporter-associated domain-like"/>
    <property type="match status" value="1"/>
</dbReference>
<evidence type="ECO:0000313" key="5">
    <source>
        <dbReference type="Proteomes" id="UP000484381"/>
    </source>
</evidence>
<dbReference type="Gene3D" id="3.30.465.10">
    <property type="match status" value="1"/>
</dbReference>
<dbReference type="GO" id="GO:0071949">
    <property type="term" value="F:FAD binding"/>
    <property type="evidence" value="ECO:0007669"/>
    <property type="project" value="InterPro"/>
</dbReference>
<organism evidence="4 5">
    <name type="scientific">Paraburkholderia franconis</name>
    <dbReference type="NCBI Taxonomy" id="2654983"/>
    <lineage>
        <taxon>Bacteria</taxon>
        <taxon>Pseudomonadati</taxon>
        <taxon>Pseudomonadota</taxon>
        <taxon>Betaproteobacteria</taxon>
        <taxon>Burkholderiales</taxon>
        <taxon>Burkholderiaceae</taxon>
        <taxon>Paraburkholderia</taxon>
    </lineage>
</organism>
<evidence type="ECO:0000313" key="4">
    <source>
        <dbReference type="EMBL" id="MPW21907.1"/>
    </source>
</evidence>